<dbReference type="SUPFAM" id="SSF54690">
    <property type="entry name" value="Molybdopterin synthase subunit MoaE"/>
    <property type="match status" value="1"/>
</dbReference>
<evidence type="ECO:0000256" key="11">
    <source>
        <dbReference type="ARBA" id="ARBA00049878"/>
    </source>
</evidence>
<evidence type="ECO:0000256" key="3">
    <source>
        <dbReference type="ARBA" id="ARBA00011950"/>
    </source>
</evidence>
<protein>
    <recommendedName>
        <fullName evidence="4">Molybdopterin synthase catalytic subunit</fullName>
        <ecNumber evidence="3">2.8.1.12</ecNumber>
    </recommendedName>
    <alternativeName>
        <fullName evidence="9">MPT synthase subunit 2</fullName>
    </alternativeName>
    <alternativeName>
        <fullName evidence="7">Molybdenum cofactor biosynthesis protein E</fullName>
    </alternativeName>
    <alternativeName>
        <fullName evidence="8">Molybdopterin-converting factor large subunit</fullName>
    </alternativeName>
    <alternativeName>
        <fullName evidence="10">Molybdopterin-converting factor subunit 2</fullName>
    </alternativeName>
</protein>
<keyword evidence="5" id="KW-0501">Molybdenum cofactor biosynthesis</keyword>
<dbReference type="AlphaFoldDB" id="A0A7K0FQ84"/>
<name>A0A7K0FQ84_9SPHI</name>
<evidence type="ECO:0000256" key="10">
    <source>
        <dbReference type="ARBA" id="ARBA00032474"/>
    </source>
</evidence>
<comment type="pathway">
    <text evidence="1">Cofactor biosynthesis; molybdopterin biosynthesis.</text>
</comment>
<gene>
    <name evidence="12" type="ORF">GJJ64_08420</name>
</gene>
<evidence type="ECO:0000313" key="13">
    <source>
        <dbReference type="Proteomes" id="UP000462931"/>
    </source>
</evidence>
<evidence type="ECO:0000256" key="4">
    <source>
        <dbReference type="ARBA" id="ARBA00013858"/>
    </source>
</evidence>
<sequence>MMKSALFPQVAEVDIAPLSATDLDLVQLLSLAHDPKAGAVVLFSGEVRDNSAGKTVDYLDYEAHESMASKMICSIVEEAAKRWHLTKALAQHRTGKVMAGESAVVVITCSPHRKEAYAANRYIIDRIKHEAPIWKCEYFTDGTKEWGGNCSCQKLLAMPINTFMNLRVSFFFLIS</sequence>
<dbReference type="InterPro" id="IPR036563">
    <property type="entry name" value="MoaE_sf"/>
</dbReference>
<keyword evidence="13" id="KW-1185">Reference proteome</keyword>
<evidence type="ECO:0000256" key="6">
    <source>
        <dbReference type="ARBA" id="ARBA00026066"/>
    </source>
</evidence>
<dbReference type="Gene3D" id="3.90.1170.40">
    <property type="entry name" value="Molybdopterin biosynthesis MoaE subunit"/>
    <property type="match status" value="1"/>
</dbReference>
<comment type="caution">
    <text evidence="12">The sequence shown here is derived from an EMBL/GenBank/DDBJ whole genome shotgun (WGS) entry which is preliminary data.</text>
</comment>
<dbReference type="RefSeq" id="WP_154287365.1">
    <property type="nucleotide sequence ID" value="NZ_WKJI01000002.1"/>
</dbReference>
<dbReference type="GO" id="GO:0030366">
    <property type="term" value="F:molybdopterin synthase activity"/>
    <property type="evidence" value="ECO:0007669"/>
    <property type="project" value="UniProtKB-EC"/>
</dbReference>
<dbReference type="PANTHER" id="PTHR23404">
    <property type="entry name" value="MOLYBDOPTERIN SYNTHASE RELATED"/>
    <property type="match status" value="1"/>
</dbReference>
<organism evidence="12 13">
    <name type="scientific">Pedobacter puniceum</name>
    <dbReference type="NCBI Taxonomy" id="2666136"/>
    <lineage>
        <taxon>Bacteria</taxon>
        <taxon>Pseudomonadati</taxon>
        <taxon>Bacteroidota</taxon>
        <taxon>Sphingobacteriia</taxon>
        <taxon>Sphingobacteriales</taxon>
        <taxon>Sphingobacteriaceae</taxon>
        <taxon>Pedobacter</taxon>
    </lineage>
</organism>
<evidence type="ECO:0000256" key="7">
    <source>
        <dbReference type="ARBA" id="ARBA00029745"/>
    </source>
</evidence>
<comment type="similarity">
    <text evidence="2">Belongs to the MoaE family.</text>
</comment>
<comment type="subunit">
    <text evidence="6">Heterotetramer of 2 MoaD subunits and 2 MoaE subunits. Also stable as homodimer. The enzyme changes between these two forms during catalysis.</text>
</comment>
<evidence type="ECO:0000256" key="5">
    <source>
        <dbReference type="ARBA" id="ARBA00023150"/>
    </source>
</evidence>
<proteinExistence type="inferred from homology"/>
<dbReference type="GO" id="GO:0006777">
    <property type="term" value="P:Mo-molybdopterin cofactor biosynthetic process"/>
    <property type="evidence" value="ECO:0007669"/>
    <property type="project" value="UniProtKB-KW"/>
</dbReference>
<accession>A0A7K0FQ84</accession>
<dbReference type="Pfam" id="PF02391">
    <property type="entry name" value="MoaE"/>
    <property type="match status" value="1"/>
</dbReference>
<dbReference type="EMBL" id="WKJI01000002">
    <property type="protein sequence ID" value="MRX47207.1"/>
    <property type="molecule type" value="Genomic_DNA"/>
</dbReference>
<evidence type="ECO:0000256" key="8">
    <source>
        <dbReference type="ARBA" id="ARBA00030407"/>
    </source>
</evidence>
<dbReference type="CDD" id="cd00756">
    <property type="entry name" value="MoaE"/>
    <property type="match status" value="1"/>
</dbReference>
<comment type="catalytic activity">
    <reaction evidence="11">
        <text>2 [molybdopterin-synthase sulfur-carrier protein]-C-terminal-Gly-aminoethanethioate + cyclic pyranopterin phosphate + H2O = molybdopterin + 2 [molybdopterin-synthase sulfur-carrier protein]-C-terminal Gly-Gly + 2 H(+)</text>
        <dbReference type="Rhea" id="RHEA:26333"/>
        <dbReference type="Rhea" id="RHEA-COMP:12202"/>
        <dbReference type="Rhea" id="RHEA-COMP:19907"/>
        <dbReference type="ChEBI" id="CHEBI:15377"/>
        <dbReference type="ChEBI" id="CHEBI:15378"/>
        <dbReference type="ChEBI" id="CHEBI:58698"/>
        <dbReference type="ChEBI" id="CHEBI:59648"/>
        <dbReference type="ChEBI" id="CHEBI:90778"/>
        <dbReference type="ChEBI" id="CHEBI:232372"/>
        <dbReference type="EC" id="2.8.1.12"/>
    </reaction>
</comment>
<evidence type="ECO:0000256" key="2">
    <source>
        <dbReference type="ARBA" id="ARBA00005426"/>
    </source>
</evidence>
<dbReference type="Proteomes" id="UP000462931">
    <property type="component" value="Unassembled WGS sequence"/>
</dbReference>
<reference evidence="12 13" key="1">
    <citation type="submission" date="2019-11" db="EMBL/GenBank/DDBJ databases">
        <authorList>
            <person name="Cheng Q."/>
            <person name="Yang Z."/>
        </authorList>
    </citation>
    <scope>NUCLEOTIDE SEQUENCE [LARGE SCALE GENOMIC DNA]</scope>
    <source>
        <strain evidence="12 13">HX-22-1</strain>
    </source>
</reference>
<dbReference type="InterPro" id="IPR003448">
    <property type="entry name" value="Mopterin_biosynth_MoaE"/>
</dbReference>
<dbReference type="EC" id="2.8.1.12" evidence="3"/>
<evidence type="ECO:0000256" key="9">
    <source>
        <dbReference type="ARBA" id="ARBA00030781"/>
    </source>
</evidence>
<evidence type="ECO:0000313" key="12">
    <source>
        <dbReference type="EMBL" id="MRX47207.1"/>
    </source>
</evidence>
<evidence type="ECO:0000256" key="1">
    <source>
        <dbReference type="ARBA" id="ARBA00005046"/>
    </source>
</evidence>